<dbReference type="SMART" id="SM00360">
    <property type="entry name" value="RRM"/>
    <property type="match status" value="2"/>
</dbReference>
<reference evidence="10 11" key="1">
    <citation type="submission" date="2021-11" db="EMBL/GenBank/DDBJ databases">
        <title>Black yeast isolated from Biological Soil Crust.</title>
        <authorList>
            <person name="Kurbessoian T."/>
        </authorList>
    </citation>
    <scope>NUCLEOTIDE SEQUENCE [LARGE SCALE GENOMIC DNA]</scope>
    <source>
        <strain evidence="10 11">CCFEE 5522</strain>
    </source>
</reference>
<feature type="region of interest" description="Disordered" evidence="8">
    <location>
        <begin position="1"/>
        <end position="28"/>
    </location>
</feature>
<dbReference type="GO" id="GO:0005730">
    <property type="term" value="C:nucleolus"/>
    <property type="evidence" value="ECO:0007669"/>
    <property type="project" value="UniProtKB-SubCell"/>
</dbReference>
<dbReference type="PROSITE" id="PS50102">
    <property type="entry name" value="RRM"/>
    <property type="match status" value="1"/>
</dbReference>
<evidence type="ECO:0000256" key="8">
    <source>
        <dbReference type="SAM" id="MobiDB-lite"/>
    </source>
</evidence>
<dbReference type="GO" id="GO:0019843">
    <property type="term" value="F:rRNA binding"/>
    <property type="evidence" value="ECO:0007669"/>
    <property type="project" value="TreeGrafter"/>
</dbReference>
<comment type="caution">
    <text evidence="10">The sequence shown here is derived from an EMBL/GenBank/DDBJ whole genome shotgun (WGS) entry which is preliminary data.</text>
</comment>
<dbReference type="InterPro" id="IPR035979">
    <property type="entry name" value="RBD_domain_sf"/>
</dbReference>
<keyword evidence="11" id="KW-1185">Reference proteome</keyword>
<feature type="compositionally biased region" description="Pro residues" evidence="8">
    <location>
        <begin position="59"/>
        <end position="68"/>
    </location>
</feature>
<feature type="compositionally biased region" description="Acidic residues" evidence="8">
    <location>
        <begin position="87"/>
        <end position="96"/>
    </location>
</feature>
<gene>
    <name evidence="10" type="ORF">LTR36_008862</name>
</gene>
<feature type="region of interest" description="Disordered" evidence="8">
    <location>
        <begin position="360"/>
        <end position="381"/>
    </location>
</feature>
<evidence type="ECO:0000256" key="1">
    <source>
        <dbReference type="ARBA" id="ARBA00002475"/>
    </source>
</evidence>
<evidence type="ECO:0000256" key="6">
    <source>
        <dbReference type="ARBA" id="ARBA00023242"/>
    </source>
</evidence>
<comment type="subcellular location">
    <subcellularLocation>
        <location evidence="2">Nucleus</location>
        <location evidence="2">Nucleolus</location>
    </subcellularLocation>
</comment>
<accession>A0AAV9J738</accession>
<sequence>MAETLKKEKKTKVDKVSKEGKKEEKMQKAKKQAAATAFSLLADDKAVDPALSSLFSRPAPAPIVPQPAPVVSESDDGAEVADVAGVESDEPAEDVDVIAPEAVELPHDDRAARRKRKRKDADEDLEDAYMQKLAREEDKDAALAAAERASKRQKVKPLRQNGEDSDADADQADPEADGLDGDEMLSDDVDVEDNDDAKDDDVATPPPKHETQEAADVELSKANRTVFLGNVSTTAISSKTARKALVTHLGSFFAEIAEPKKDDPKHKLESLRFRSTPYAVALPKKAAYARKELMDATAKSTNAYVVYSSSTLAREAAKRLNGTVVLDRHLRVDEIAHPAKVDNKRCVFVGNLGFVDDETNIQDANEEDGREKRKRGKEPADVEEGLWRTFNKCGTVESVRVIRDSTTRVGKGIAYVQFEDENGVEAALLYNEKKFPPMLPRKLRVTRARAQKKNAKPGSGRPSSRPHVANTGYQRKITGAEASQMGRAGKLYGRAAASKMKQPRRAEGTTGPQKSGPNAAPLGNGIKAPETFIFEGHRASSKSGKSGLKLGGKKGGGGGGKGKPTNRSAKRGAAYKAGGSKKKTS</sequence>
<comment type="similarity">
    <text evidence="3">Belongs to the RRM RBM34 family.</text>
</comment>
<feature type="domain" description="RRM" evidence="9">
    <location>
        <begin position="345"/>
        <end position="450"/>
    </location>
</feature>
<dbReference type="Proteomes" id="UP001324427">
    <property type="component" value="Unassembled WGS sequence"/>
</dbReference>
<keyword evidence="6" id="KW-0539">Nucleus</keyword>
<evidence type="ECO:0000256" key="3">
    <source>
        <dbReference type="ARBA" id="ARBA00007077"/>
    </source>
</evidence>
<evidence type="ECO:0000259" key="9">
    <source>
        <dbReference type="PROSITE" id="PS50102"/>
    </source>
</evidence>
<dbReference type="EMBL" id="JAVFHQ010000061">
    <property type="protein sequence ID" value="KAK4540785.1"/>
    <property type="molecule type" value="Genomic_DNA"/>
</dbReference>
<keyword evidence="5 7" id="KW-0694">RNA-binding</keyword>
<proteinExistence type="inferred from homology"/>
<evidence type="ECO:0000313" key="10">
    <source>
        <dbReference type="EMBL" id="KAK4540785.1"/>
    </source>
</evidence>
<feature type="compositionally biased region" description="Basic and acidic residues" evidence="8">
    <location>
        <begin position="1"/>
        <end position="27"/>
    </location>
</feature>
<dbReference type="SUPFAM" id="SSF54928">
    <property type="entry name" value="RNA-binding domain, RBD"/>
    <property type="match status" value="2"/>
</dbReference>
<dbReference type="PANTHER" id="PTHR23236">
    <property type="entry name" value="EUKARYOTIC TRANSLATION INITIATION FACTOR 4B/4H"/>
    <property type="match status" value="1"/>
</dbReference>
<evidence type="ECO:0000256" key="5">
    <source>
        <dbReference type="ARBA" id="ARBA00022884"/>
    </source>
</evidence>
<dbReference type="AlphaFoldDB" id="A0AAV9J738"/>
<name>A0AAV9J738_9PEZI</name>
<feature type="region of interest" description="Disordered" evidence="8">
    <location>
        <begin position="447"/>
        <end position="585"/>
    </location>
</feature>
<dbReference type="InterPro" id="IPR012677">
    <property type="entry name" value="Nucleotide-bd_a/b_plait_sf"/>
</dbReference>
<evidence type="ECO:0000256" key="2">
    <source>
        <dbReference type="ARBA" id="ARBA00004604"/>
    </source>
</evidence>
<evidence type="ECO:0000313" key="11">
    <source>
        <dbReference type="Proteomes" id="UP001324427"/>
    </source>
</evidence>
<dbReference type="InterPro" id="IPR000504">
    <property type="entry name" value="RRM_dom"/>
</dbReference>
<dbReference type="GO" id="GO:0000463">
    <property type="term" value="P:maturation of LSU-rRNA from tricistronic rRNA transcript (SSU-rRNA, 5.8S rRNA, LSU-rRNA)"/>
    <property type="evidence" value="ECO:0007669"/>
    <property type="project" value="TreeGrafter"/>
</dbReference>
<comment type="function">
    <text evidence="1">Involved in pre-25S rRNA processing.</text>
</comment>
<protein>
    <recommendedName>
        <fullName evidence="4">Nucleolar protein 12</fullName>
    </recommendedName>
</protein>
<feature type="region of interest" description="Disordered" evidence="8">
    <location>
        <begin position="55"/>
        <end position="215"/>
    </location>
</feature>
<organism evidence="10 11">
    <name type="scientific">Oleoguttula mirabilis</name>
    <dbReference type="NCBI Taxonomy" id="1507867"/>
    <lineage>
        <taxon>Eukaryota</taxon>
        <taxon>Fungi</taxon>
        <taxon>Dikarya</taxon>
        <taxon>Ascomycota</taxon>
        <taxon>Pezizomycotina</taxon>
        <taxon>Dothideomycetes</taxon>
        <taxon>Dothideomycetidae</taxon>
        <taxon>Mycosphaerellales</taxon>
        <taxon>Teratosphaeriaceae</taxon>
        <taxon>Oleoguttula</taxon>
    </lineage>
</organism>
<feature type="compositionally biased region" description="Gly residues" evidence="8">
    <location>
        <begin position="549"/>
        <end position="562"/>
    </location>
</feature>
<dbReference type="Gene3D" id="3.30.70.330">
    <property type="match status" value="2"/>
</dbReference>
<dbReference type="PANTHER" id="PTHR23236:SF25">
    <property type="entry name" value="RNA-BINDING PROTEIN 34"/>
    <property type="match status" value="1"/>
</dbReference>
<feature type="compositionally biased region" description="Acidic residues" evidence="8">
    <location>
        <begin position="163"/>
        <end position="199"/>
    </location>
</feature>
<evidence type="ECO:0000256" key="7">
    <source>
        <dbReference type="PROSITE-ProRule" id="PRU00176"/>
    </source>
</evidence>
<evidence type="ECO:0000256" key="4">
    <source>
        <dbReference type="ARBA" id="ARBA00015520"/>
    </source>
</evidence>
<dbReference type="Pfam" id="PF00076">
    <property type="entry name" value="RRM_1"/>
    <property type="match status" value="1"/>
</dbReference>